<evidence type="ECO:0000313" key="3">
    <source>
        <dbReference type="Proteomes" id="UP000559027"/>
    </source>
</evidence>
<proteinExistence type="predicted"/>
<protein>
    <submittedName>
        <fullName evidence="2">Uncharacterized protein</fullName>
    </submittedName>
</protein>
<evidence type="ECO:0000256" key="1">
    <source>
        <dbReference type="SAM" id="MobiDB-lite"/>
    </source>
</evidence>
<feature type="region of interest" description="Disordered" evidence="1">
    <location>
        <begin position="37"/>
        <end position="63"/>
    </location>
</feature>
<evidence type="ECO:0000313" key="2">
    <source>
        <dbReference type="EMBL" id="KAF5347891.1"/>
    </source>
</evidence>
<accession>A0A8H5FSU9</accession>
<gene>
    <name evidence="2" type="ORF">D9756_010190</name>
</gene>
<dbReference type="Proteomes" id="UP000559027">
    <property type="component" value="Unassembled WGS sequence"/>
</dbReference>
<keyword evidence="3" id="KW-1185">Reference proteome</keyword>
<dbReference type="EMBL" id="JAACJO010000022">
    <property type="protein sequence ID" value="KAF5347891.1"/>
    <property type="molecule type" value="Genomic_DNA"/>
</dbReference>
<comment type="caution">
    <text evidence="2">The sequence shown here is derived from an EMBL/GenBank/DDBJ whole genome shotgun (WGS) entry which is preliminary data.</text>
</comment>
<reference evidence="2 3" key="1">
    <citation type="journal article" date="2020" name="ISME J.">
        <title>Uncovering the hidden diversity of litter-decomposition mechanisms in mushroom-forming fungi.</title>
        <authorList>
            <person name="Floudas D."/>
            <person name="Bentzer J."/>
            <person name="Ahren D."/>
            <person name="Johansson T."/>
            <person name="Persson P."/>
            <person name="Tunlid A."/>
        </authorList>
    </citation>
    <scope>NUCLEOTIDE SEQUENCE [LARGE SCALE GENOMIC DNA]</scope>
    <source>
        <strain evidence="2 3">CBS 146.42</strain>
    </source>
</reference>
<organism evidence="2 3">
    <name type="scientific">Leucocoprinus leucothites</name>
    <dbReference type="NCBI Taxonomy" id="201217"/>
    <lineage>
        <taxon>Eukaryota</taxon>
        <taxon>Fungi</taxon>
        <taxon>Dikarya</taxon>
        <taxon>Basidiomycota</taxon>
        <taxon>Agaricomycotina</taxon>
        <taxon>Agaricomycetes</taxon>
        <taxon>Agaricomycetidae</taxon>
        <taxon>Agaricales</taxon>
        <taxon>Agaricineae</taxon>
        <taxon>Agaricaceae</taxon>
        <taxon>Leucocoprinus</taxon>
    </lineage>
</organism>
<name>A0A8H5FSU9_9AGAR</name>
<dbReference type="AlphaFoldDB" id="A0A8H5FSU9"/>
<sequence>MLYRLLSRATTEFQLKTKLVPSVICSQPSVPPWYKAQSMHVNASGDPAKSKDSGKGGGKFPVAAGRPQLRKLLMRRSSRYIKRRHLTPKAVSDIKEGAQRCWTYIESWASNPGGKYSLGVM</sequence>